<feature type="region of interest" description="Disordered" evidence="1">
    <location>
        <begin position="1"/>
        <end position="39"/>
    </location>
</feature>
<sequence>MDAPMIRRNAAAAVRLPSPAKRVVRKRKRVDETSARPELRQNKLARMVGVSKLRGRVSKLGAAARPAEDPKPAERSECKTLDDYTAADSLRDRLLKGRSPEVCLKLMSFHVLMPLPSAPITAPVQPAKGLSARYLSSWVLILEAFTRRGVLQADVAPLCKQTSQAGTGTHYYLGPAETVRQSELTQIGFHFRATAVQSRQAFFEEVPRVRGNIIPELSEMVAQAAKEAQDTLDSGPNYFSITDADLAAAAQEICPKARVLRTAKDGLILISPLCLVYLLQAWYEELNVRQVRRRLADLYAANLLAMSANLPSPDFLMWGLSAVPHPSALKAILFNFFEGFVRRRGIRFDGNFDLPLQVCQYKDLIRAKAYDVVQNLATDVYHINFCMLLYAELPTSYPDCQDQRWIRVHKVAFAWCGADGSLLKPISLAKSESMPEIERDFKPWIQRMQQVRQEHGLSAADTVPVFHSTDSYGKHRKKLTQFYVKHFQTLQITSAHATPKANADGTRLLGDFQSPVAAMVTVTADPQHDLTDACDYMDFIFDHRDLLGRLSTEPCPWDLPTFSRPDMTLTDSQRDLLRAAVEGGLTLPVENKHEDVKGLRRFTQQPYVHKSDEWLSLFQAEPPRGVLCRIARRLDVSLSPTNGPWQYPEKQDFREEIARMRSWYEPGRRKFRRVQDLRDDSAALLPGAPTVFTAKVKKHYAQLKTPLKEEGLWKWALVARGLHKAGVPVVSGTISVEQKWSHIKSMLPQEARRISMQWFDMLSNLCFLRLMYSHYHHGSMPSWTDNDTLLSRKLDGLIALAQCLSNMDGVLDEIPSNLASTVPLEAEGDGDLAADTGTSASAVFWDPELVEEAFGVQFPSKVRMRVLHTKWARAMAQGLKWVETQRYRSKSLNAMKFAQAGEWVVLGDSQHIMAIGVCAGKVVRGCRDILSSGVLDHLDESLRADLESYLNVAQSFDYITFSSVCNLTAGEPIPWKSFWSLQSARNPKNKQGFPRVGGPDLAPALFLWTQQLGAEWITPYGNPGEESE</sequence>
<gene>
    <name evidence="2" type="ORF">CCMP2556_LOCUS48191</name>
</gene>
<name>A0ABP0RP29_9DINO</name>
<comment type="caution">
    <text evidence="2">The sequence shown here is derived from an EMBL/GenBank/DDBJ whole genome shotgun (WGS) entry which is preliminary data.</text>
</comment>
<keyword evidence="3" id="KW-1185">Reference proteome</keyword>
<dbReference type="EMBL" id="CAXAMN010026361">
    <property type="protein sequence ID" value="CAK9102405.1"/>
    <property type="molecule type" value="Genomic_DNA"/>
</dbReference>
<evidence type="ECO:0000256" key="1">
    <source>
        <dbReference type="SAM" id="MobiDB-lite"/>
    </source>
</evidence>
<organism evidence="2 3">
    <name type="scientific">Durusdinium trenchii</name>
    <dbReference type="NCBI Taxonomy" id="1381693"/>
    <lineage>
        <taxon>Eukaryota</taxon>
        <taxon>Sar</taxon>
        <taxon>Alveolata</taxon>
        <taxon>Dinophyceae</taxon>
        <taxon>Suessiales</taxon>
        <taxon>Symbiodiniaceae</taxon>
        <taxon>Durusdinium</taxon>
    </lineage>
</organism>
<reference evidence="2 3" key="1">
    <citation type="submission" date="2024-02" db="EMBL/GenBank/DDBJ databases">
        <authorList>
            <person name="Chen Y."/>
            <person name="Shah S."/>
            <person name="Dougan E. K."/>
            <person name="Thang M."/>
            <person name="Chan C."/>
        </authorList>
    </citation>
    <scope>NUCLEOTIDE SEQUENCE [LARGE SCALE GENOMIC DNA]</scope>
</reference>
<evidence type="ECO:0000313" key="2">
    <source>
        <dbReference type="EMBL" id="CAK9102405.1"/>
    </source>
</evidence>
<dbReference type="Proteomes" id="UP001642484">
    <property type="component" value="Unassembled WGS sequence"/>
</dbReference>
<proteinExistence type="predicted"/>
<protein>
    <submittedName>
        <fullName evidence="2">Uncharacterized protein</fullName>
    </submittedName>
</protein>
<evidence type="ECO:0000313" key="3">
    <source>
        <dbReference type="Proteomes" id="UP001642484"/>
    </source>
</evidence>
<accession>A0ABP0RP29</accession>
<feature type="compositionally biased region" description="Basic and acidic residues" evidence="1">
    <location>
        <begin position="29"/>
        <end position="39"/>
    </location>
</feature>